<feature type="domain" description="Histidine kinase" evidence="9">
    <location>
        <begin position="136"/>
        <end position="351"/>
    </location>
</feature>
<name>A0AAD0SQT8_9BACT</name>
<dbReference type="NCBIfam" id="TIGR00229">
    <property type="entry name" value="sensory_box"/>
    <property type="match status" value="1"/>
</dbReference>
<dbReference type="PROSITE" id="PS50109">
    <property type="entry name" value="HIS_KIN"/>
    <property type="match status" value="1"/>
</dbReference>
<dbReference type="InterPro" id="IPR004358">
    <property type="entry name" value="Sig_transdc_His_kin-like_C"/>
</dbReference>
<gene>
    <name evidence="10" type="ORF">ASUIS_1480</name>
</gene>
<dbReference type="AlphaFoldDB" id="A0AAD0SQT8"/>
<dbReference type="InterPro" id="IPR000014">
    <property type="entry name" value="PAS"/>
</dbReference>
<dbReference type="Proteomes" id="UP000263040">
    <property type="component" value="Chromosome"/>
</dbReference>
<dbReference type="PRINTS" id="PR00344">
    <property type="entry name" value="BCTRLSENSOR"/>
</dbReference>
<dbReference type="Pfam" id="PF02518">
    <property type="entry name" value="HATPase_c"/>
    <property type="match status" value="1"/>
</dbReference>
<protein>
    <recommendedName>
        <fullName evidence="2">histidine kinase</fullName>
        <ecNumber evidence="2">2.7.13.3</ecNumber>
    </recommendedName>
</protein>
<evidence type="ECO:0000313" key="10">
    <source>
        <dbReference type="EMBL" id="AXX89961.1"/>
    </source>
</evidence>
<evidence type="ECO:0000256" key="2">
    <source>
        <dbReference type="ARBA" id="ARBA00012438"/>
    </source>
</evidence>
<evidence type="ECO:0000313" key="11">
    <source>
        <dbReference type="Proteomes" id="UP000263040"/>
    </source>
</evidence>
<keyword evidence="5" id="KW-0547">Nucleotide-binding</keyword>
<dbReference type="Gene3D" id="1.10.287.130">
    <property type="match status" value="1"/>
</dbReference>
<dbReference type="SUPFAM" id="SSF47384">
    <property type="entry name" value="Homodimeric domain of signal transducing histidine kinase"/>
    <property type="match status" value="1"/>
</dbReference>
<evidence type="ECO:0000256" key="7">
    <source>
        <dbReference type="ARBA" id="ARBA00022840"/>
    </source>
</evidence>
<dbReference type="RefSeq" id="WP_118886485.1">
    <property type="nucleotide sequence ID" value="NZ_CP032100.1"/>
</dbReference>
<keyword evidence="7" id="KW-0067">ATP-binding</keyword>
<evidence type="ECO:0000256" key="3">
    <source>
        <dbReference type="ARBA" id="ARBA00022553"/>
    </source>
</evidence>
<dbReference type="InterPro" id="IPR003594">
    <property type="entry name" value="HATPase_dom"/>
</dbReference>
<dbReference type="EC" id="2.7.13.3" evidence="2"/>
<dbReference type="SUPFAM" id="SSF55785">
    <property type="entry name" value="PYP-like sensor domain (PAS domain)"/>
    <property type="match status" value="1"/>
</dbReference>
<keyword evidence="6 10" id="KW-0418">Kinase</keyword>
<accession>A0AAD0SQT8</accession>
<evidence type="ECO:0000256" key="8">
    <source>
        <dbReference type="ARBA" id="ARBA00023012"/>
    </source>
</evidence>
<dbReference type="InterPro" id="IPR003661">
    <property type="entry name" value="HisK_dim/P_dom"/>
</dbReference>
<dbReference type="InterPro" id="IPR035965">
    <property type="entry name" value="PAS-like_dom_sf"/>
</dbReference>
<evidence type="ECO:0000256" key="4">
    <source>
        <dbReference type="ARBA" id="ARBA00022679"/>
    </source>
</evidence>
<dbReference type="GO" id="GO:0005524">
    <property type="term" value="F:ATP binding"/>
    <property type="evidence" value="ECO:0007669"/>
    <property type="project" value="UniProtKB-KW"/>
</dbReference>
<dbReference type="CDD" id="cd00082">
    <property type="entry name" value="HisKA"/>
    <property type="match status" value="1"/>
</dbReference>
<proteinExistence type="predicted"/>
<sequence>MQDTNNIFMDLNEIINNSIEGILIIQNGFIQNMNQSLLDILGYEKKSDLIGNLATGILIPTSKEKFIKYNSKFFQEISLMTKNGDVIPVIIKIKDISFSNKDYKMVSILDLSELKEKEKMVLHQSKHSAMGEMISMIAHQWRQPLSCVSSMLSRIKLKNNMNNVDKEFLNNVLDEMNEYIQYMSNTIDDFRNFFSVDTKKELATLNEIVLIVFNMLDKSFSSQNIKIEIQNSELSKIRLFKSELIQILLNILNNARDAFLERNIQNSTIKISFFEDNDCQKIFIEDNAKGIDEKIIMNVFDPYFSTKAIKNGSGLGLYICKTILEKDSLGTIKVENKNAGAFFTVIVNKKN</sequence>
<dbReference type="InterPro" id="IPR036890">
    <property type="entry name" value="HATPase_C_sf"/>
</dbReference>
<comment type="catalytic activity">
    <reaction evidence="1">
        <text>ATP + protein L-histidine = ADP + protein N-phospho-L-histidine.</text>
        <dbReference type="EC" id="2.7.13.3"/>
    </reaction>
</comment>
<dbReference type="Gene3D" id="3.30.565.10">
    <property type="entry name" value="Histidine kinase-like ATPase, C-terminal domain"/>
    <property type="match status" value="1"/>
</dbReference>
<evidence type="ECO:0000256" key="5">
    <source>
        <dbReference type="ARBA" id="ARBA00022741"/>
    </source>
</evidence>
<organism evidence="10 11">
    <name type="scientific">Arcobacter suis CECT 7833</name>
    <dbReference type="NCBI Taxonomy" id="663365"/>
    <lineage>
        <taxon>Bacteria</taxon>
        <taxon>Pseudomonadati</taxon>
        <taxon>Campylobacterota</taxon>
        <taxon>Epsilonproteobacteria</taxon>
        <taxon>Campylobacterales</taxon>
        <taxon>Arcobacteraceae</taxon>
        <taxon>Arcobacter</taxon>
    </lineage>
</organism>
<dbReference type="KEGG" id="asui:ASUIS_1480"/>
<dbReference type="Gene3D" id="3.30.450.20">
    <property type="entry name" value="PAS domain"/>
    <property type="match status" value="1"/>
</dbReference>
<keyword evidence="4" id="KW-0808">Transferase</keyword>
<evidence type="ECO:0000259" key="9">
    <source>
        <dbReference type="PROSITE" id="PS50109"/>
    </source>
</evidence>
<dbReference type="InterPro" id="IPR005467">
    <property type="entry name" value="His_kinase_dom"/>
</dbReference>
<dbReference type="InterPro" id="IPR036097">
    <property type="entry name" value="HisK_dim/P_sf"/>
</dbReference>
<dbReference type="SMART" id="SM00387">
    <property type="entry name" value="HATPase_c"/>
    <property type="match status" value="1"/>
</dbReference>
<evidence type="ECO:0000256" key="6">
    <source>
        <dbReference type="ARBA" id="ARBA00022777"/>
    </source>
</evidence>
<keyword evidence="11" id="KW-1185">Reference proteome</keyword>
<dbReference type="EMBL" id="CP032100">
    <property type="protein sequence ID" value="AXX89961.1"/>
    <property type="molecule type" value="Genomic_DNA"/>
</dbReference>
<reference evidence="10 11" key="1">
    <citation type="submission" date="2018-08" db="EMBL/GenBank/DDBJ databases">
        <title>Complete genome of the Arcobacter suis type strain LMG 26152.</title>
        <authorList>
            <person name="Miller W.G."/>
            <person name="Yee E."/>
            <person name="Bono J.L."/>
        </authorList>
    </citation>
    <scope>NUCLEOTIDE SEQUENCE [LARGE SCALE GENOMIC DNA]</scope>
    <source>
        <strain evidence="10 11">CECT 7833</strain>
    </source>
</reference>
<keyword evidence="8" id="KW-0902">Two-component regulatory system</keyword>
<dbReference type="PANTHER" id="PTHR43065">
    <property type="entry name" value="SENSOR HISTIDINE KINASE"/>
    <property type="match status" value="1"/>
</dbReference>
<dbReference type="GO" id="GO:0000155">
    <property type="term" value="F:phosphorelay sensor kinase activity"/>
    <property type="evidence" value="ECO:0007669"/>
    <property type="project" value="InterPro"/>
</dbReference>
<evidence type="ECO:0000256" key="1">
    <source>
        <dbReference type="ARBA" id="ARBA00000085"/>
    </source>
</evidence>
<keyword evidence="3" id="KW-0597">Phosphoprotein</keyword>
<dbReference type="PANTHER" id="PTHR43065:SF10">
    <property type="entry name" value="PEROXIDE STRESS-ACTIVATED HISTIDINE KINASE MAK3"/>
    <property type="match status" value="1"/>
</dbReference>
<dbReference type="Pfam" id="PF13426">
    <property type="entry name" value="PAS_9"/>
    <property type="match status" value="1"/>
</dbReference>
<dbReference type="SUPFAM" id="SSF55874">
    <property type="entry name" value="ATPase domain of HSP90 chaperone/DNA topoisomerase II/histidine kinase"/>
    <property type="match status" value="1"/>
</dbReference>